<evidence type="ECO:0000256" key="1">
    <source>
        <dbReference type="SAM" id="Phobius"/>
    </source>
</evidence>
<dbReference type="InterPro" id="IPR050266">
    <property type="entry name" value="AB_hydrolase_sf"/>
</dbReference>
<dbReference type="PANTHER" id="PTHR43798:SF33">
    <property type="entry name" value="HYDROLASE, PUTATIVE (AFU_ORTHOLOGUE AFUA_2G14860)-RELATED"/>
    <property type="match status" value="1"/>
</dbReference>
<comment type="caution">
    <text evidence="3">The sequence shown here is derived from an EMBL/GenBank/DDBJ whole genome shotgun (WGS) entry which is preliminary data.</text>
</comment>
<dbReference type="InterPro" id="IPR000073">
    <property type="entry name" value="AB_hydrolase_1"/>
</dbReference>
<dbReference type="Pfam" id="PF12697">
    <property type="entry name" value="Abhydrolase_6"/>
    <property type="match status" value="1"/>
</dbReference>
<evidence type="ECO:0000313" key="4">
    <source>
        <dbReference type="Proteomes" id="UP000216947"/>
    </source>
</evidence>
<dbReference type="RefSeq" id="WP_051423599.1">
    <property type="nucleotide sequence ID" value="NZ_NEVK01000004.1"/>
</dbReference>
<keyword evidence="4" id="KW-1185">Reference proteome</keyword>
<dbReference type="InterPro" id="IPR029058">
    <property type="entry name" value="AB_hydrolase_fold"/>
</dbReference>
<evidence type="ECO:0000259" key="2">
    <source>
        <dbReference type="Pfam" id="PF12697"/>
    </source>
</evidence>
<keyword evidence="1" id="KW-1133">Transmembrane helix</keyword>
<dbReference type="Proteomes" id="UP000216947">
    <property type="component" value="Unassembled WGS sequence"/>
</dbReference>
<name>A0A261RDD4_9BORD</name>
<gene>
    <name evidence="3" type="ORF">CAL19_10040</name>
</gene>
<protein>
    <submittedName>
        <fullName evidence="3">Alpha/beta hydrolase</fullName>
    </submittedName>
</protein>
<dbReference type="AlphaFoldDB" id="A0A261RDD4"/>
<dbReference type="GO" id="GO:0016787">
    <property type="term" value="F:hydrolase activity"/>
    <property type="evidence" value="ECO:0007669"/>
    <property type="project" value="UniProtKB-KW"/>
</dbReference>
<proteinExistence type="predicted"/>
<feature type="domain" description="AB hydrolase-1" evidence="2">
    <location>
        <begin position="34"/>
        <end position="294"/>
    </location>
</feature>
<organism evidence="3 4">
    <name type="scientific">Bordetella genomosp. 7</name>
    <dbReference type="NCBI Taxonomy" id="1416805"/>
    <lineage>
        <taxon>Bacteria</taxon>
        <taxon>Pseudomonadati</taxon>
        <taxon>Pseudomonadota</taxon>
        <taxon>Betaproteobacteria</taxon>
        <taxon>Burkholderiales</taxon>
        <taxon>Alcaligenaceae</taxon>
        <taxon>Bordetella</taxon>
    </lineage>
</organism>
<evidence type="ECO:0000313" key="3">
    <source>
        <dbReference type="EMBL" id="OZI23009.1"/>
    </source>
</evidence>
<accession>A0A261RDD4</accession>
<dbReference type="PRINTS" id="PR00111">
    <property type="entry name" value="ABHYDROLASE"/>
</dbReference>
<dbReference type="SUPFAM" id="SSF53474">
    <property type="entry name" value="alpha/beta-Hydrolases"/>
    <property type="match status" value="1"/>
</dbReference>
<reference evidence="4" key="1">
    <citation type="submission" date="2017-05" db="EMBL/GenBank/DDBJ databases">
        <title>Complete and WGS of Bordetella genogroups.</title>
        <authorList>
            <person name="Spilker T."/>
            <person name="Lipuma J."/>
        </authorList>
    </citation>
    <scope>NUCLEOTIDE SEQUENCE [LARGE SCALE GENOMIC DNA]</scope>
    <source>
        <strain evidence="4">AU18089</strain>
    </source>
</reference>
<dbReference type="EMBL" id="NEVK01000004">
    <property type="protein sequence ID" value="OZI23009.1"/>
    <property type="molecule type" value="Genomic_DNA"/>
</dbReference>
<keyword evidence="1" id="KW-0472">Membrane</keyword>
<dbReference type="GO" id="GO:0016020">
    <property type="term" value="C:membrane"/>
    <property type="evidence" value="ECO:0007669"/>
    <property type="project" value="TreeGrafter"/>
</dbReference>
<keyword evidence="1" id="KW-0812">Transmembrane</keyword>
<dbReference type="Gene3D" id="3.40.50.1820">
    <property type="entry name" value="alpha/beta hydrolase"/>
    <property type="match status" value="1"/>
</dbReference>
<dbReference type="PANTHER" id="PTHR43798">
    <property type="entry name" value="MONOACYLGLYCEROL LIPASE"/>
    <property type="match status" value="1"/>
</dbReference>
<feature type="transmembrane region" description="Helical" evidence="1">
    <location>
        <begin position="101"/>
        <end position="123"/>
    </location>
</feature>
<keyword evidence="3" id="KW-0378">Hydrolase</keyword>
<sequence>MQAPRFDFVTCASAAGLHRMAYTEWGDPDNDRILLCVHGLTRTGRDFDTLARRLAGQYRVVCPDVVGRGRSDWLSNPALYTVPQYVSDMVTLIARLRPATLAWVGTSMGGLIGLGLAGAAAYARMARASQPNGGDWPEGRDIRFERMVLNDVGPRLELAALARIGQYVGQPGRFDSFDQAVRAVREVSATFGPHTDEQWEDLARHVYVQRDGKWVKHYDLNLALPLAAQTADAYATGEQVLWHAYDSLDCPVLVVRGAQSDLLTAETAAEMLARNPRARLVEVPDVGHAPTLLDDAQVDPVAKFLLAHPAA</sequence>